<evidence type="ECO:0000313" key="2">
    <source>
        <dbReference type="Proteomes" id="UP000245657"/>
    </source>
</evidence>
<comment type="caution">
    <text evidence="1">The sequence shown here is derived from an EMBL/GenBank/DDBJ whole genome shotgun (WGS) entry which is preliminary data.</text>
</comment>
<dbReference type="AlphaFoldDB" id="A0A2V2N7D8"/>
<proteinExistence type="predicted"/>
<protein>
    <recommendedName>
        <fullName evidence="3">MarR family transcriptional regulator</fullName>
    </recommendedName>
</protein>
<reference evidence="1 2" key="1">
    <citation type="submission" date="2018-05" db="EMBL/GenBank/DDBJ databases">
        <title>Draft genome of Methanospirillum lacunae Ki8-1.</title>
        <authorList>
            <person name="Dueholm M.S."/>
            <person name="Nielsen P.H."/>
            <person name="Bakmann L.F."/>
            <person name="Otzen D.E."/>
        </authorList>
    </citation>
    <scope>NUCLEOTIDE SEQUENCE [LARGE SCALE GENOMIC DNA]</scope>
    <source>
        <strain evidence="1 2">Ki8-1</strain>
    </source>
</reference>
<gene>
    <name evidence="1" type="ORF">DK846_09105</name>
</gene>
<name>A0A2V2N7D8_9EURY</name>
<dbReference type="EMBL" id="QGMY01000007">
    <property type="protein sequence ID" value="PWR72137.1"/>
    <property type="molecule type" value="Genomic_DNA"/>
</dbReference>
<keyword evidence="2" id="KW-1185">Reference proteome</keyword>
<organism evidence="1 2">
    <name type="scientific">Methanospirillum lacunae</name>
    <dbReference type="NCBI Taxonomy" id="668570"/>
    <lineage>
        <taxon>Archaea</taxon>
        <taxon>Methanobacteriati</taxon>
        <taxon>Methanobacteriota</taxon>
        <taxon>Stenosarchaea group</taxon>
        <taxon>Methanomicrobia</taxon>
        <taxon>Methanomicrobiales</taxon>
        <taxon>Methanospirillaceae</taxon>
        <taxon>Methanospirillum</taxon>
    </lineage>
</organism>
<evidence type="ECO:0000313" key="1">
    <source>
        <dbReference type="EMBL" id="PWR72137.1"/>
    </source>
</evidence>
<accession>A0A2V2N7D8</accession>
<sequence length="99" mass="11140">MDMVRQVLETISETDDAVTIRHISHKTGLAPTTLIGVMMGMINQGYIGEVLPDGDNQQPSRCTCGYCTRDHGKNSSLDRRLYQISPRGRIYLRNWEGKA</sequence>
<dbReference type="Proteomes" id="UP000245657">
    <property type="component" value="Unassembled WGS sequence"/>
</dbReference>
<evidence type="ECO:0008006" key="3">
    <source>
        <dbReference type="Google" id="ProtNLM"/>
    </source>
</evidence>